<keyword evidence="1" id="KW-0812">Transmembrane</keyword>
<accession>A0A8X6L0U1</accession>
<keyword evidence="1" id="KW-0472">Membrane</keyword>
<evidence type="ECO:0000256" key="1">
    <source>
        <dbReference type="SAM" id="Phobius"/>
    </source>
</evidence>
<keyword evidence="3" id="KW-1185">Reference proteome</keyword>
<evidence type="ECO:0000313" key="2">
    <source>
        <dbReference type="EMBL" id="GFQ89493.1"/>
    </source>
</evidence>
<proteinExistence type="predicted"/>
<dbReference type="Proteomes" id="UP000887116">
    <property type="component" value="Unassembled WGS sequence"/>
</dbReference>
<comment type="caution">
    <text evidence="2">The sequence shown here is derived from an EMBL/GenBank/DDBJ whole genome shotgun (WGS) entry which is preliminary data.</text>
</comment>
<reference evidence="2" key="1">
    <citation type="submission" date="2020-07" db="EMBL/GenBank/DDBJ databases">
        <title>Multicomponent nature underlies the extraordinary mechanical properties of spider dragline silk.</title>
        <authorList>
            <person name="Kono N."/>
            <person name="Nakamura H."/>
            <person name="Mori M."/>
            <person name="Yoshida Y."/>
            <person name="Ohtoshi R."/>
            <person name="Malay A.D."/>
            <person name="Moran D.A.P."/>
            <person name="Tomita M."/>
            <person name="Numata K."/>
            <person name="Arakawa K."/>
        </authorList>
    </citation>
    <scope>NUCLEOTIDE SEQUENCE</scope>
</reference>
<evidence type="ECO:0000313" key="3">
    <source>
        <dbReference type="Proteomes" id="UP000887116"/>
    </source>
</evidence>
<dbReference type="AlphaFoldDB" id="A0A8X6L0U1"/>
<feature type="transmembrane region" description="Helical" evidence="1">
    <location>
        <begin position="35"/>
        <end position="57"/>
    </location>
</feature>
<gene>
    <name evidence="2" type="ORF">TNCT_142391</name>
</gene>
<keyword evidence="1" id="KW-1133">Transmembrane helix</keyword>
<name>A0A8X6L0U1_TRICU</name>
<protein>
    <submittedName>
        <fullName evidence="2">Uncharacterized protein</fullName>
    </submittedName>
</protein>
<dbReference type="OrthoDB" id="10281835at2759"/>
<organism evidence="2 3">
    <name type="scientific">Trichonephila clavata</name>
    <name type="common">Joro spider</name>
    <name type="synonym">Nephila clavata</name>
    <dbReference type="NCBI Taxonomy" id="2740835"/>
    <lineage>
        <taxon>Eukaryota</taxon>
        <taxon>Metazoa</taxon>
        <taxon>Ecdysozoa</taxon>
        <taxon>Arthropoda</taxon>
        <taxon>Chelicerata</taxon>
        <taxon>Arachnida</taxon>
        <taxon>Araneae</taxon>
        <taxon>Araneomorphae</taxon>
        <taxon>Entelegynae</taxon>
        <taxon>Araneoidea</taxon>
        <taxon>Nephilidae</taxon>
        <taxon>Trichonephila</taxon>
    </lineage>
</organism>
<sequence>MHCSQSFFQICIQGFMRLLSELFRIVKLGISGFPLFLRTALIAPILAGIHAFLYALWPGQHPGTGSGDGKPNDLPSERCLMLVLAIENVKKMGFLSM</sequence>
<dbReference type="EMBL" id="BMAO01033430">
    <property type="protein sequence ID" value="GFQ89493.1"/>
    <property type="molecule type" value="Genomic_DNA"/>
</dbReference>